<protein>
    <submittedName>
        <fullName evidence="8">DNA-binding response regulator</fullName>
    </submittedName>
</protein>
<dbReference type="Gene3D" id="3.40.50.2300">
    <property type="match status" value="1"/>
</dbReference>
<dbReference type="Pfam" id="PF00072">
    <property type="entry name" value="Response_reg"/>
    <property type="match status" value="1"/>
</dbReference>
<dbReference type="InterPro" id="IPR001789">
    <property type="entry name" value="Sig_transdc_resp-reg_receiver"/>
</dbReference>
<sequence>MRLAALDDDVSQLDLIQRSVKAIGYECQLFERGQALMRELRRDSFDLLIVDWQLPDIAGPDVVRWVRANHEHPVPILFLTNRSEERDIVEGLGCGADDYMTKPIRVHELMARVKALIRRSYPQQDNALLRFGGYCIDLAARTIAFEGRPIELKQKEFELARCLFANLGRLLSRAYLAETVWGRAVEVPSRSLDTHVSALRAKLELRPARGYRLSAVYGQGYRLEAVGDGAPALPLAGAAA</sequence>
<keyword evidence="9" id="KW-1185">Reference proteome</keyword>
<feature type="modified residue" description="4-aspartylphosphate" evidence="4">
    <location>
        <position position="51"/>
    </location>
</feature>
<dbReference type="Gene3D" id="1.10.10.10">
    <property type="entry name" value="Winged helix-like DNA-binding domain superfamily/Winged helix DNA-binding domain"/>
    <property type="match status" value="1"/>
</dbReference>
<dbReference type="SMART" id="SM00862">
    <property type="entry name" value="Trans_reg_C"/>
    <property type="match status" value="1"/>
</dbReference>
<feature type="DNA-binding region" description="OmpR/PhoB-type" evidence="5">
    <location>
        <begin position="126"/>
        <end position="225"/>
    </location>
</feature>
<feature type="domain" description="OmpR/PhoB-type" evidence="7">
    <location>
        <begin position="126"/>
        <end position="225"/>
    </location>
</feature>
<dbReference type="Proteomes" id="UP000261931">
    <property type="component" value="Unassembled WGS sequence"/>
</dbReference>
<proteinExistence type="predicted"/>
<organism evidence="8 9">
    <name type="scientific">Hydrogenophaga borbori</name>
    <dbReference type="NCBI Taxonomy" id="2294117"/>
    <lineage>
        <taxon>Bacteria</taxon>
        <taxon>Pseudomonadati</taxon>
        <taxon>Pseudomonadota</taxon>
        <taxon>Betaproteobacteria</taxon>
        <taxon>Burkholderiales</taxon>
        <taxon>Comamonadaceae</taxon>
        <taxon>Hydrogenophaga</taxon>
    </lineage>
</organism>
<keyword evidence="1 4" id="KW-0597">Phosphoprotein</keyword>
<keyword evidence="3 5" id="KW-0238">DNA-binding</keyword>
<evidence type="ECO:0000256" key="1">
    <source>
        <dbReference type="ARBA" id="ARBA00022553"/>
    </source>
</evidence>
<evidence type="ECO:0000256" key="3">
    <source>
        <dbReference type="ARBA" id="ARBA00023125"/>
    </source>
</evidence>
<dbReference type="CDD" id="cd00383">
    <property type="entry name" value="trans_reg_C"/>
    <property type="match status" value="1"/>
</dbReference>
<dbReference type="InterPro" id="IPR036388">
    <property type="entry name" value="WH-like_DNA-bd_sf"/>
</dbReference>
<dbReference type="AlphaFoldDB" id="A0A372EI10"/>
<evidence type="ECO:0000259" key="7">
    <source>
        <dbReference type="PROSITE" id="PS51755"/>
    </source>
</evidence>
<evidence type="ECO:0000313" key="9">
    <source>
        <dbReference type="Proteomes" id="UP000261931"/>
    </source>
</evidence>
<dbReference type="GO" id="GO:0005829">
    <property type="term" value="C:cytosol"/>
    <property type="evidence" value="ECO:0007669"/>
    <property type="project" value="TreeGrafter"/>
</dbReference>
<accession>A0A372EI10</accession>
<dbReference type="InterPro" id="IPR011006">
    <property type="entry name" value="CheY-like_superfamily"/>
</dbReference>
<keyword evidence="2" id="KW-0902">Two-component regulatory system</keyword>
<evidence type="ECO:0000313" key="8">
    <source>
        <dbReference type="EMBL" id="RFP77980.1"/>
    </source>
</evidence>
<evidence type="ECO:0000256" key="2">
    <source>
        <dbReference type="ARBA" id="ARBA00023012"/>
    </source>
</evidence>
<evidence type="ECO:0000259" key="6">
    <source>
        <dbReference type="PROSITE" id="PS50110"/>
    </source>
</evidence>
<dbReference type="PANTHER" id="PTHR48111:SF40">
    <property type="entry name" value="PHOSPHATE REGULON TRANSCRIPTIONAL REGULATORY PROTEIN PHOB"/>
    <property type="match status" value="1"/>
</dbReference>
<dbReference type="GO" id="GO:0000976">
    <property type="term" value="F:transcription cis-regulatory region binding"/>
    <property type="evidence" value="ECO:0007669"/>
    <property type="project" value="TreeGrafter"/>
</dbReference>
<dbReference type="GO" id="GO:0006355">
    <property type="term" value="P:regulation of DNA-templated transcription"/>
    <property type="evidence" value="ECO:0007669"/>
    <property type="project" value="InterPro"/>
</dbReference>
<feature type="domain" description="Response regulatory" evidence="6">
    <location>
        <begin position="2"/>
        <end position="117"/>
    </location>
</feature>
<dbReference type="RefSeq" id="WP_116959858.1">
    <property type="nucleotide sequence ID" value="NZ_QVLS01000008.1"/>
</dbReference>
<reference evidence="8 9" key="1">
    <citation type="submission" date="2018-08" db="EMBL/GenBank/DDBJ databases">
        <title>Hydrogenophaga sp. LA-38 isolated from sludge.</title>
        <authorList>
            <person name="Im W.-T."/>
        </authorList>
    </citation>
    <scope>NUCLEOTIDE SEQUENCE [LARGE SCALE GENOMIC DNA]</scope>
    <source>
        <strain evidence="8 9">LA-38</strain>
    </source>
</reference>
<dbReference type="InterPro" id="IPR016032">
    <property type="entry name" value="Sig_transdc_resp-reg_C-effctor"/>
</dbReference>
<dbReference type="GO" id="GO:0000156">
    <property type="term" value="F:phosphorelay response regulator activity"/>
    <property type="evidence" value="ECO:0007669"/>
    <property type="project" value="TreeGrafter"/>
</dbReference>
<dbReference type="GO" id="GO:0032993">
    <property type="term" value="C:protein-DNA complex"/>
    <property type="evidence" value="ECO:0007669"/>
    <property type="project" value="TreeGrafter"/>
</dbReference>
<dbReference type="Gene3D" id="6.10.250.690">
    <property type="match status" value="1"/>
</dbReference>
<dbReference type="PANTHER" id="PTHR48111">
    <property type="entry name" value="REGULATOR OF RPOS"/>
    <property type="match status" value="1"/>
</dbReference>
<evidence type="ECO:0000256" key="4">
    <source>
        <dbReference type="PROSITE-ProRule" id="PRU00169"/>
    </source>
</evidence>
<name>A0A372EI10_9BURK</name>
<dbReference type="PROSITE" id="PS50110">
    <property type="entry name" value="RESPONSE_REGULATORY"/>
    <property type="match status" value="1"/>
</dbReference>
<comment type="caution">
    <text evidence="8">The sequence shown here is derived from an EMBL/GenBank/DDBJ whole genome shotgun (WGS) entry which is preliminary data.</text>
</comment>
<gene>
    <name evidence="8" type="ORF">DY262_14660</name>
</gene>
<evidence type="ECO:0000256" key="5">
    <source>
        <dbReference type="PROSITE-ProRule" id="PRU01091"/>
    </source>
</evidence>
<dbReference type="InterPro" id="IPR001867">
    <property type="entry name" value="OmpR/PhoB-type_DNA-bd"/>
</dbReference>
<dbReference type="InterPro" id="IPR039420">
    <property type="entry name" value="WalR-like"/>
</dbReference>
<dbReference type="SMART" id="SM00448">
    <property type="entry name" value="REC"/>
    <property type="match status" value="1"/>
</dbReference>
<dbReference type="CDD" id="cd17574">
    <property type="entry name" value="REC_OmpR"/>
    <property type="match status" value="1"/>
</dbReference>
<dbReference type="SUPFAM" id="SSF46894">
    <property type="entry name" value="C-terminal effector domain of the bipartite response regulators"/>
    <property type="match status" value="1"/>
</dbReference>
<dbReference type="PROSITE" id="PS51755">
    <property type="entry name" value="OMPR_PHOB"/>
    <property type="match status" value="1"/>
</dbReference>
<dbReference type="EMBL" id="QVLS01000008">
    <property type="protein sequence ID" value="RFP77980.1"/>
    <property type="molecule type" value="Genomic_DNA"/>
</dbReference>
<dbReference type="SUPFAM" id="SSF52172">
    <property type="entry name" value="CheY-like"/>
    <property type="match status" value="1"/>
</dbReference>
<dbReference type="Pfam" id="PF00486">
    <property type="entry name" value="Trans_reg_C"/>
    <property type="match status" value="1"/>
</dbReference>